<gene>
    <name evidence="4" type="ORF">N4264_17025</name>
</gene>
<evidence type="ECO:0000259" key="3">
    <source>
        <dbReference type="Pfam" id="PF02525"/>
    </source>
</evidence>
<comment type="similarity">
    <text evidence="1">Belongs to the NAD(P)H dehydrogenase (quinone) family.</text>
</comment>
<reference evidence="4" key="1">
    <citation type="submission" date="2022-09" db="EMBL/GenBank/DDBJ databases">
        <title>Tahibacter sp. nov., isolated from a fresh water.</title>
        <authorList>
            <person name="Baek J.H."/>
            <person name="Lee J.K."/>
            <person name="Kim J.M."/>
            <person name="Jeon C.O."/>
        </authorList>
    </citation>
    <scope>NUCLEOTIDE SEQUENCE</scope>
    <source>
        <strain evidence="4">W38</strain>
    </source>
</reference>
<evidence type="ECO:0000256" key="1">
    <source>
        <dbReference type="ARBA" id="ARBA00006252"/>
    </source>
</evidence>
<evidence type="ECO:0000313" key="4">
    <source>
        <dbReference type="EMBL" id="UXI66443.1"/>
    </source>
</evidence>
<accession>A0ABY6B8N7</accession>
<dbReference type="InterPro" id="IPR051545">
    <property type="entry name" value="NAD(P)H_dehydrogenase_qn"/>
</dbReference>
<dbReference type="InterPro" id="IPR029039">
    <property type="entry name" value="Flavoprotein-like_sf"/>
</dbReference>
<evidence type="ECO:0000256" key="2">
    <source>
        <dbReference type="ARBA" id="ARBA00023002"/>
    </source>
</evidence>
<feature type="domain" description="Flavodoxin-like fold" evidence="3">
    <location>
        <begin position="1"/>
        <end position="176"/>
    </location>
</feature>
<dbReference type="RefSeq" id="WP_261693427.1">
    <property type="nucleotide sequence ID" value="NZ_CP104694.1"/>
</dbReference>
<organism evidence="4 5">
    <name type="scientific">Tahibacter amnicola</name>
    <dbReference type="NCBI Taxonomy" id="2976241"/>
    <lineage>
        <taxon>Bacteria</taxon>
        <taxon>Pseudomonadati</taxon>
        <taxon>Pseudomonadota</taxon>
        <taxon>Gammaproteobacteria</taxon>
        <taxon>Lysobacterales</taxon>
        <taxon>Rhodanobacteraceae</taxon>
        <taxon>Tahibacter</taxon>
    </lineage>
</organism>
<dbReference type="InterPro" id="IPR003680">
    <property type="entry name" value="Flavodoxin_fold"/>
</dbReference>
<keyword evidence="2" id="KW-0560">Oxidoreductase</keyword>
<dbReference type="Proteomes" id="UP001064632">
    <property type="component" value="Chromosome"/>
</dbReference>
<dbReference type="PANTHER" id="PTHR10204">
    <property type="entry name" value="NAD P H OXIDOREDUCTASE-RELATED"/>
    <property type="match status" value="1"/>
</dbReference>
<sequence length="202" mass="23174">MRTLVVICHPLESSLCRAIARRVTDVLEEAGHNVVVENLYDAQFPAALTESERASYYSSEYRSADVQAQIARLQVAEALVLVFPTWWFSFPAMLKGWFDRVWAPGAAFHHAADLGRIRPGLTQLRHALAITTLGAPAWIDRFILWRPVRRVLRWALFKTCAPQCEFSMLSLYEAEKVSPERFESFVRRAETIVRKWPATVIR</sequence>
<evidence type="ECO:0000313" key="5">
    <source>
        <dbReference type="Proteomes" id="UP001064632"/>
    </source>
</evidence>
<dbReference type="PANTHER" id="PTHR10204:SF34">
    <property type="entry name" value="NAD(P)H DEHYDROGENASE [QUINONE] 1 ISOFORM 1"/>
    <property type="match status" value="1"/>
</dbReference>
<proteinExistence type="inferred from homology"/>
<dbReference type="Gene3D" id="3.40.50.360">
    <property type="match status" value="1"/>
</dbReference>
<protein>
    <submittedName>
        <fullName evidence="4">NAD(P)H-dependent oxidoreductase</fullName>
    </submittedName>
</protein>
<dbReference type="SUPFAM" id="SSF52218">
    <property type="entry name" value="Flavoproteins"/>
    <property type="match status" value="1"/>
</dbReference>
<name>A0ABY6B8N7_9GAMM</name>
<dbReference type="EMBL" id="CP104694">
    <property type="protein sequence ID" value="UXI66443.1"/>
    <property type="molecule type" value="Genomic_DNA"/>
</dbReference>
<dbReference type="Pfam" id="PF02525">
    <property type="entry name" value="Flavodoxin_2"/>
    <property type="match status" value="1"/>
</dbReference>
<keyword evidence="5" id="KW-1185">Reference proteome</keyword>